<organism evidence="2 3">
    <name type="scientific">Vibrio metoecus</name>
    <dbReference type="NCBI Taxonomy" id="1481663"/>
    <lineage>
        <taxon>Bacteria</taxon>
        <taxon>Pseudomonadati</taxon>
        <taxon>Pseudomonadota</taxon>
        <taxon>Gammaproteobacteria</taxon>
        <taxon>Vibrionales</taxon>
        <taxon>Vibrionaceae</taxon>
        <taxon>Vibrio</taxon>
    </lineage>
</organism>
<dbReference type="InterPro" id="IPR015947">
    <property type="entry name" value="PUA-like_sf"/>
</dbReference>
<evidence type="ECO:0000313" key="3">
    <source>
        <dbReference type="Proteomes" id="UP000053724"/>
    </source>
</evidence>
<dbReference type="PIRSF" id="PIRSF021320">
    <property type="entry name" value="DUF984"/>
    <property type="match status" value="1"/>
</dbReference>
<dbReference type="Gene3D" id="3.10.400.10">
    <property type="entry name" value="Sulfate adenylyltransferase"/>
    <property type="match status" value="1"/>
</dbReference>
<dbReference type="RefSeq" id="WP_038964939.1">
    <property type="nucleotide sequence ID" value="NZ_CP035689.1"/>
</dbReference>
<dbReference type="AlphaFoldDB" id="A0A0Q0JN36"/>
<dbReference type="InterPro" id="IPR007374">
    <property type="entry name" value="ASCH_domain"/>
</dbReference>
<protein>
    <submittedName>
        <fullName evidence="2">RNA-binding protein</fullName>
    </submittedName>
</protein>
<sequence length="154" mass="17799">MDERSRVYLEQYLNSLPDEVASKYTSFSSDYFCADERNANLCAELILRGEKRASCSLDYWYSEKGEPMPVVGHLQVVTNWDGIPICIIEMTSVTKQKYSEVTPEFAALEGEGDKTLAWWREAHWNFFSRECVELGISPSEDMLLVLEQFKVVYK</sequence>
<dbReference type="EMBL" id="LCUF01000050">
    <property type="protein sequence ID" value="KQA22419.1"/>
    <property type="molecule type" value="Genomic_DNA"/>
</dbReference>
<dbReference type="PATRIC" id="fig|1481663.8.peg.4249"/>
<dbReference type="PANTHER" id="PTHR39203:SF1">
    <property type="entry name" value="CYTOPLASMIC PROTEIN"/>
    <property type="match status" value="1"/>
</dbReference>
<dbReference type="InterPro" id="IPR009326">
    <property type="entry name" value="DUF984"/>
</dbReference>
<dbReference type="SMART" id="SM01022">
    <property type="entry name" value="ASCH"/>
    <property type="match status" value="1"/>
</dbReference>
<comment type="caution">
    <text evidence="2">The sequence shown here is derived from an EMBL/GenBank/DDBJ whole genome shotgun (WGS) entry which is preliminary data.</text>
</comment>
<reference evidence="2 3" key="1">
    <citation type="journal article" date="2015" name="Genome Biol. Evol.">
        <title>The Dynamics of Genetic Interactions between Vibrio metoecus and Vibrio cholerae, Two Close Relatives Co-Occurring in the Environment.</title>
        <authorList>
            <person name="Orata F.D."/>
            <person name="Kirchberger P.C."/>
            <person name="Meheust R."/>
            <person name="Barlow E.J."/>
            <person name="Tarr C.L."/>
            <person name="Boucher Y."/>
        </authorList>
    </citation>
    <scope>NUCLEOTIDE SEQUENCE [LARGE SCALE GENOMIC DNA]</scope>
    <source>
        <strain evidence="2 3">08-2459</strain>
    </source>
</reference>
<dbReference type="Pfam" id="PF04266">
    <property type="entry name" value="ASCH"/>
    <property type="match status" value="1"/>
</dbReference>
<name>A0A0Q0JN36_VIBMT</name>
<dbReference type="PANTHER" id="PTHR39203">
    <property type="entry name" value="CYTOPLASMIC PROTEIN-RELATED"/>
    <property type="match status" value="1"/>
</dbReference>
<evidence type="ECO:0000313" key="2">
    <source>
        <dbReference type="EMBL" id="KQA22419.1"/>
    </source>
</evidence>
<feature type="domain" description="ASCH" evidence="1">
    <location>
        <begin position="30"/>
        <end position="153"/>
    </location>
</feature>
<gene>
    <name evidence="2" type="ORF">AAY55_17415</name>
</gene>
<evidence type="ECO:0000259" key="1">
    <source>
        <dbReference type="SMART" id="SM01022"/>
    </source>
</evidence>
<dbReference type="SUPFAM" id="SSF88697">
    <property type="entry name" value="PUA domain-like"/>
    <property type="match status" value="1"/>
</dbReference>
<proteinExistence type="predicted"/>
<accession>A0A0Q0JN36</accession>
<dbReference type="CDD" id="cd06553">
    <property type="entry name" value="ASCH_Ef3133_like"/>
    <property type="match status" value="1"/>
</dbReference>
<dbReference type="Proteomes" id="UP000053724">
    <property type="component" value="Unassembled WGS sequence"/>
</dbReference>